<evidence type="ECO:0000313" key="13">
    <source>
        <dbReference type="Proteomes" id="UP000887565"/>
    </source>
</evidence>
<dbReference type="PROSITE" id="PS50262">
    <property type="entry name" value="G_PROTEIN_RECEP_F1_2"/>
    <property type="match status" value="1"/>
</dbReference>
<evidence type="ECO:0000259" key="12">
    <source>
        <dbReference type="PROSITE" id="PS50262"/>
    </source>
</evidence>
<dbReference type="SUPFAM" id="SSF81321">
    <property type="entry name" value="Family A G protein-coupled receptor-like"/>
    <property type="match status" value="1"/>
</dbReference>
<dbReference type="GO" id="GO:0005886">
    <property type="term" value="C:plasma membrane"/>
    <property type="evidence" value="ECO:0007669"/>
    <property type="project" value="UniProtKB-SubCell"/>
</dbReference>
<proteinExistence type="predicted"/>
<feature type="transmembrane region" description="Helical" evidence="10">
    <location>
        <begin position="420"/>
        <end position="440"/>
    </location>
</feature>
<evidence type="ECO:0000256" key="7">
    <source>
        <dbReference type="ARBA" id="ARBA00023170"/>
    </source>
</evidence>
<dbReference type="CDD" id="cd00637">
    <property type="entry name" value="7tm_classA_rhodopsin-like"/>
    <property type="match status" value="1"/>
</dbReference>
<protein>
    <submittedName>
        <fullName evidence="14">G-protein coupled receptors family 1 profile domain-containing protein</fullName>
    </submittedName>
</protein>
<evidence type="ECO:0000256" key="11">
    <source>
        <dbReference type="SAM" id="SignalP"/>
    </source>
</evidence>
<evidence type="ECO:0000256" key="9">
    <source>
        <dbReference type="ARBA" id="ARBA00023224"/>
    </source>
</evidence>
<feature type="transmembrane region" description="Helical" evidence="10">
    <location>
        <begin position="280"/>
        <end position="300"/>
    </location>
</feature>
<dbReference type="Gene3D" id="1.20.1070.10">
    <property type="entry name" value="Rhodopsin 7-helix transmembrane proteins"/>
    <property type="match status" value="1"/>
</dbReference>
<dbReference type="InterPro" id="IPR047746">
    <property type="entry name" value="Dae2/Tae2-like"/>
</dbReference>
<evidence type="ECO:0000256" key="10">
    <source>
        <dbReference type="SAM" id="Phobius"/>
    </source>
</evidence>
<feature type="transmembrane region" description="Helical" evidence="10">
    <location>
        <begin position="384"/>
        <end position="408"/>
    </location>
</feature>
<dbReference type="PANTHER" id="PTHR24246:SF27">
    <property type="entry name" value="ADENOSINE RECEPTOR, ISOFORM A"/>
    <property type="match status" value="1"/>
</dbReference>
<keyword evidence="6 10" id="KW-0472">Membrane</keyword>
<evidence type="ECO:0000256" key="3">
    <source>
        <dbReference type="ARBA" id="ARBA00022692"/>
    </source>
</evidence>
<keyword evidence="3 10" id="KW-0812">Transmembrane</keyword>
<keyword evidence="7" id="KW-0675">Receptor</keyword>
<name>A0A915K6F8_ROMCU</name>
<organism evidence="13 14">
    <name type="scientific">Romanomermis culicivorax</name>
    <name type="common">Nematode worm</name>
    <dbReference type="NCBI Taxonomy" id="13658"/>
    <lineage>
        <taxon>Eukaryota</taxon>
        <taxon>Metazoa</taxon>
        <taxon>Ecdysozoa</taxon>
        <taxon>Nematoda</taxon>
        <taxon>Enoplea</taxon>
        <taxon>Dorylaimia</taxon>
        <taxon>Mermithida</taxon>
        <taxon>Mermithoidea</taxon>
        <taxon>Mermithidae</taxon>
        <taxon>Romanomermis</taxon>
    </lineage>
</organism>
<dbReference type="Pfam" id="PF00001">
    <property type="entry name" value="7tm_1"/>
    <property type="match status" value="1"/>
</dbReference>
<accession>A0A915K6F8</accession>
<evidence type="ECO:0000256" key="5">
    <source>
        <dbReference type="ARBA" id="ARBA00023040"/>
    </source>
</evidence>
<dbReference type="InterPro" id="IPR017452">
    <property type="entry name" value="GPCR_Rhodpsn_7TM"/>
</dbReference>
<feature type="signal peptide" evidence="11">
    <location>
        <begin position="1"/>
        <end position="20"/>
    </location>
</feature>
<evidence type="ECO:0000256" key="1">
    <source>
        <dbReference type="ARBA" id="ARBA00004651"/>
    </source>
</evidence>
<feature type="transmembrane region" description="Helical" evidence="10">
    <location>
        <begin position="327"/>
        <end position="347"/>
    </location>
</feature>
<dbReference type="InterPro" id="IPR000276">
    <property type="entry name" value="GPCR_Rhodpsn"/>
</dbReference>
<dbReference type="WBParaSite" id="nRc.2.0.1.t34331-RA">
    <property type="protein sequence ID" value="nRc.2.0.1.t34331-RA"/>
    <property type="gene ID" value="nRc.2.0.1.g34331"/>
</dbReference>
<dbReference type="PANTHER" id="PTHR24246">
    <property type="entry name" value="OLFACTORY RECEPTOR AND ADENOSINE RECEPTOR"/>
    <property type="match status" value="1"/>
</dbReference>
<feature type="transmembrane region" description="Helical" evidence="10">
    <location>
        <begin position="200"/>
        <end position="221"/>
    </location>
</feature>
<reference evidence="14" key="1">
    <citation type="submission" date="2022-11" db="UniProtKB">
        <authorList>
            <consortium name="WormBaseParasite"/>
        </authorList>
    </citation>
    <scope>IDENTIFICATION</scope>
</reference>
<feature type="domain" description="G-protein coupled receptors family 1 profile" evidence="12">
    <location>
        <begin position="170"/>
        <end position="439"/>
    </location>
</feature>
<evidence type="ECO:0000256" key="6">
    <source>
        <dbReference type="ARBA" id="ARBA00023136"/>
    </source>
</evidence>
<keyword evidence="9" id="KW-0807">Transducer</keyword>
<dbReference type="NCBIfam" id="NF033857">
    <property type="entry name" value="BPSL0067_fam"/>
    <property type="match status" value="1"/>
</dbReference>
<comment type="subcellular location">
    <subcellularLocation>
        <location evidence="1">Cell membrane</location>
        <topology evidence="1">Multi-pass membrane protein</topology>
    </subcellularLocation>
</comment>
<evidence type="ECO:0000256" key="2">
    <source>
        <dbReference type="ARBA" id="ARBA00022475"/>
    </source>
</evidence>
<feature type="transmembrane region" description="Helical" evidence="10">
    <location>
        <begin position="159"/>
        <end position="179"/>
    </location>
</feature>
<dbReference type="AlphaFoldDB" id="A0A915K6F8"/>
<dbReference type="Proteomes" id="UP000887565">
    <property type="component" value="Unplaced"/>
</dbReference>
<keyword evidence="11" id="KW-0732">Signal</keyword>
<sequence length="461" mass="52359">MNKISHFSLFLLNWSLICNYNRLNLISCFVCPPTMDSYGNTLTVFSNVFKCRPPRKFGANFTGHAAVIRLCKELNQGTSISSWRKGANVLENCGAIPPNTAIGTFYDDLDTFPASPSQGHAAIFVRCEPGQGIRVNLSVQSHRSLKSKMDFVDSIFTSLTYFLCIISIIFNGFVIWHFYQVAKSKPVQDDTFRKASTVHPLQAILVWIDCFYGLATLYANVVGSFLPDWSKTTFVCLFVPWPKLFLTAASLLVRLFLNLERIAAIRWPIFYKRKMYKRHWFLYVGSCLTFPFLFSLLTFYGADYDHKPKNCSPSAIRPSYLEPMLSYYVLFCGSLITISLLILIYVIRNKHKKIFFKIDTVSAATKTIINGQQIRKISSRDRSATNVSILLSLISIFLDIIPNVALFILNQKNLVASASFGKFVSTAFLISLSTNLAIFLKCDRQVRFRFLNNSKRNSGDQ</sequence>
<evidence type="ECO:0000256" key="8">
    <source>
        <dbReference type="ARBA" id="ARBA00023180"/>
    </source>
</evidence>
<evidence type="ECO:0000256" key="4">
    <source>
        <dbReference type="ARBA" id="ARBA00022989"/>
    </source>
</evidence>
<keyword evidence="4 10" id="KW-1133">Transmembrane helix</keyword>
<dbReference type="GO" id="GO:0004930">
    <property type="term" value="F:G protein-coupled receptor activity"/>
    <property type="evidence" value="ECO:0007669"/>
    <property type="project" value="UniProtKB-KW"/>
</dbReference>
<feature type="chain" id="PRO_5038008832" evidence="11">
    <location>
        <begin position="21"/>
        <end position="461"/>
    </location>
</feature>
<feature type="transmembrane region" description="Helical" evidence="10">
    <location>
        <begin position="241"/>
        <end position="259"/>
    </location>
</feature>
<keyword evidence="2" id="KW-1003">Cell membrane</keyword>
<keyword evidence="8" id="KW-0325">Glycoprotein</keyword>
<evidence type="ECO:0000313" key="14">
    <source>
        <dbReference type="WBParaSite" id="nRc.2.0.1.t34331-RA"/>
    </source>
</evidence>
<keyword evidence="5" id="KW-0297">G-protein coupled receptor</keyword>
<keyword evidence="13" id="KW-1185">Reference proteome</keyword>